<evidence type="ECO:0000313" key="2">
    <source>
        <dbReference type="WBParaSite" id="maker-uti_cns_0047956-snap-gene-0.3-mRNA-1"/>
    </source>
</evidence>
<proteinExistence type="predicted"/>
<reference evidence="2" key="1">
    <citation type="submission" date="2016-11" db="UniProtKB">
        <authorList>
            <consortium name="WormBaseParasite"/>
        </authorList>
    </citation>
    <scope>IDENTIFICATION</scope>
</reference>
<sequence length="378" mass="42674">NTRSNGDIWQKNTFALVQSQCVYGTGMAWLFYNILPESYRRSAILSIEREILTQASIQEDMLCAGSWTKNLFDRSYQFALIYRPDFPQAIYTLRLPLDEPAPGNYSQAMLYEGAVEVLSPGPESNLRPTRGHLLSHDELTHNRFQLNYRMSLGDCDNHIRGCELSEQHHLINSMDWGRISMYCKYSLDLDGSQCITNSNMGRCTYNDDIRGNWVRISHPDGPHLGQVSIGFDVLGALMRLQGWGDAKFPATDFVCRKNFLLLSTTVPEGVYVMSKVADRMCATTQSCMQVLPAGRGSISADGRLQSLKNVIFMRISHDTTLSENEVPNSCSFKEKLIEQVVNRRSRLVAASYFYTLIAENVVQEAGVAANRGRFFAQK</sequence>
<dbReference type="AlphaFoldDB" id="A0A1I8JHX0"/>
<protein>
    <submittedName>
        <fullName evidence="2">G_PROTEIN_RECEP_F2_3 domain-containing protein</fullName>
    </submittedName>
</protein>
<keyword evidence="1" id="KW-1185">Reference proteome</keyword>
<evidence type="ECO:0000313" key="1">
    <source>
        <dbReference type="Proteomes" id="UP000095280"/>
    </source>
</evidence>
<dbReference type="WBParaSite" id="maker-uti_cns_0047956-snap-gene-0.3-mRNA-1">
    <property type="protein sequence ID" value="maker-uti_cns_0047956-snap-gene-0.3-mRNA-1"/>
    <property type="gene ID" value="maker-uti_cns_0047956-snap-gene-0.3"/>
</dbReference>
<accession>A0A1I8JHX0</accession>
<name>A0A1I8JHX0_9PLAT</name>
<dbReference type="Proteomes" id="UP000095280">
    <property type="component" value="Unplaced"/>
</dbReference>
<organism evidence="1 2">
    <name type="scientific">Macrostomum lignano</name>
    <dbReference type="NCBI Taxonomy" id="282301"/>
    <lineage>
        <taxon>Eukaryota</taxon>
        <taxon>Metazoa</taxon>
        <taxon>Spiralia</taxon>
        <taxon>Lophotrochozoa</taxon>
        <taxon>Platyhelminthes</taxon>
        <taxon>Rhabditophora</taxon>
        <taxon>Macrostomorpha</taxon>
        <taxon>Macrostomida</taxon>
        <taxon>Macrostomidae</taxon>
        <taxon>Macrostomum</taxon>
    </lineage>
</organism>